<evidence type="ECO:0000256" key="8">
    <source>
        <dbReference type="ARBA" id="ARBA00023128"/>
    </source>
</evidence>
<name>A0AAD9T3G0_9HELO</name>
<dbReference type="InterPro" id="IPR023395">
    <property type="entry name" value="MCP_dom_sf"/>
</dbReference>
<dbReference type="GO" id="GO:0015215">
    <property type="term" value="F:nucleotide transmembrane transporter activity"/>
    <property type="evidence" value="ECO:0007669"/>
    <property type="project" value="UniProtKB-ARBA"/>
</dbReference>
<evidence type="ECO:0000256" key="6">
    <source>
        <dbReference type="ARBA" id="ARBA00022792"/>
    </source>
</evidence>
<dbReference type="InterPro" id="IPR044712">
    <property type="entry name" value="SLC25A32-like"/>
</dbReference>
<evidence type="ECO:0000256" key="11">
    <source>
        <dbReference type="RuleBase" id="RU000488"/>
    </source>
</evidence>
<comment type="similarity">
    <text evidence="2 11">Belongs to the mitochondrial carrier (TC 2.A.29) family.</text>
</comment>
<evidence type="ECO:0000256" key="1">
    <source>
        <dbReference type="ARBA" id="ARBA00004448"/>
    </source>
</evidence>
<dbReference type="Gene3D" id="1.50.40.10">
    <property type="entry name" value="Mitochondrial carrier domain"/>
    <property type="match status" value="1"/>
</dbReference>
<sequence length="331" mass="36957">MSDNHARLSPALVETIAGFSAGTVSPLAVHPLDVIKTRLQIQRNTSKNPTSALAIFRSLVFNEHPIQSLYRGLTPNLIGNASSWALFFYFKSVVETQLIAFHTRPSQLVSNSGHNAPALSRGVLTPLDYFFASGISGTLITLSTNPIWVLKTRMLSSDRGAEGAYKNMWHGAGQILRKEGWKGFYKGVGVSLLGNSHGAVQFAVYEPMKNLWRKYIAQEHTHRKEEKLGNMPTLIISSSAKIFAGTVTYPYQVIRSRLQTYHGERLYGRGISGVAVKIWSGEGFRGFYRGLGFNVLRVLPATWATFLVYENVRYFLPLWGVVDYNEIPNDR</sequence>
<evidence type="ECO:0000256" key="2">
    <source>
        <dbReference type="ARBA" id="ARBA00006375"/>
    </source>
</evidence>
<keyword evidence="8" id="KW-0496">Mitochondrion</keyword>
<evidence type="ECO:0000313" key="12">
    <source>
        <dbReference type="EMBL" id="KAK2628675.1"/>
    </source>
</evidence>
<keyword evidence="6" id="KW-0999">Mitochondrion inner membrane</keyword>
<dbReference type="EMBL" id="JAUBYV010000002">
    <property type="protein sequence ID" value="KAK2628675.1"/>
    <property type="molecule type" value="Genomic_DNA"/>
</dbReference>
<dbReference type="Proteomes" id="UP001285354">
    <property type="component" value="Unassembled WGS sequence"/>
</dbReference>
<evidence type="ECO:0000256" key="7">
    <source>
        <dbReference type="ARBA" id="ARBA00022989"/>
    </source>
</evidence>
<keyword evidence="13" id="KW-1185">Reference proteome</keyword>
<dbReference type="AlphaFoldDB" id="A0AAD9T3G0"/>
<feature type="repeat" description="Solcar" evidence="10">
    <location>
        <begin position="124"/>
        <end position="211"/>
    </location>
</feature>
<dbReference type="InterPro" id="IPR018108">
    <property type="entry name" value="MCP_transmembrane"/>
</dbReference>
<evidence type="ECO:0000256" key="9">
    <source>
        <dbReference type="ARBA" id="ARBA00023136"/>
    </source>
</evidence>
<protein>
    <submittedName>
        <fullName evidence="12">Uncharacterized protein</fullName>
    </submittedName>
</protein>
<evidence type="ECO:0000256" key="5">
    <source>
        <dbReference type="ARBA" id="ARBA00022737"/>
    </source>
</evidence>
<dbReference type="PANTHER" id="PTHR45683">
    <property type="entry name" value="MITOCHONDRIAL NICOTINAMIDE ADENINE DINUCLEOTIDE TRANSPORTER 1-RELATED-RELATED"/>
    <property type="match status" value="1"/>
</dbReference>
<evidence type="ECO:0000256" key="4">
    <source>
        <dbReference type="ARBA" id="ARBA00022692"/>
    </source>
</evidence>
<feature type="repeat" description="Solcar" evidence="10">
    <location>
        <begin position="232"/>
        <end position="315"/>
    </location>
</feature>
<keyword evidence="5" id="KW-0677">Repeat</keyword>
<dbReference type="GO" id="GO:0005743">
    <property type="term" value="C:mitochondrial inner membrane"/>
    <property type="evidence" value="ECO:0007669"/>
    <property type="project" value="UniProtKB-SubCell"/>
</dbReference>
<dbReference type="SUPFAM" id="SSF103506">
    <property type="entry name" value="Mitochondrial carrier"/>
    <property type="match status" value="1"/>
</dbReference>
<evidence type="ECO:0000256" key="10">
    <source>
        <dbReference type="PROSITE-ProRule" id="PRU00282"/>
    </source>
</evidence>
<keyword evidence="3 11" id="KW-0813">Transport</keyword>
<evidence type="ECO:0000313" key="13">
    <source>
        <dbReference type="Proteomes" id="UP001285354"/>
    </source>
</evidence>
<organism evidence="12 13">
    <name type="scientific">Diplocarpon rosae</name>
    <dbReference type="NCBI Taxonomy" id="946125"/>
    <lineage>
        <taxon>Eukaryota</taxon>
        <taxon>Fungi</taxon>
        <taxon>Dikarya</taxon>
        <taxon>Ascomycota</taxon>
        <taxon>Pezizomycotina</taxon>
        <taxon>Leotiomycetes</taxon>
        <taxon>Helotiales</taxon>
        <taxon>Drepanopezizaceae</taxon>
        <taxon>Diplocarpon</taxon>
    </lineage>
</organism>
<dbReference type="PRINTS" id="PR00926">
    <property type="entry name" value="MITOCARRIER"/>
</dbReference>
<keyword evidence="4 10" id="KW-0812">Transmembrane</keyword>
<dbReference type="Pfam" id="PF00153">
    <property type="entry name" value="Mito_carr"/>
    <property type="match status" value="3"/>
</dbReference>
<evidence type="ECO:0000256" key="3">
    <source>
        <dbReference type="ARBA" id="ARBA00022448"/>
    </source>
</evidence>
<dbReference type="InterPro" id="IPR002067">
    <property type="entry name" value="MCP"/>
</dbReference>
<reference evidence="12" key="1">
    <citation type="submission" date="2023-06" db="EMBL/GenBank/DDBJ databases">
        <title>Draft genome of Marssonina rosae.</title>
        <authorList>
            <person name="Cheng Q."/>
        </authorList>
    </citation>
    <scope>NUCLEOTIDE SEQUENCE</scope>
    <source>
        <strain evidence="12">R4</strain>
    </source>
</reference>
<feature type="repeat" description="Solcar" evidence="10">
    <location>
        <begin position="9"/>
        <end position="97"/>
    </location>
</feature>
<comment type="subcellular location">
    <subcellularLocation>
        <location evidence="1">Mitochondrion inner membrane</location>
        <topology evidence="1">Multi-pass membrane protein</topology>
    </subcellularLocation>
</comment>
<dbReference type="PROSITE" id="PS50920">
    <property type="entry name" value="SOLCAR"/>
    <property type="match status" value="3"/>
</dbReference>
<comment type="caution">
    <text evidence="12">The sequence shown here is derived from an EMBL/GenBank/DDBJ whole genome shotgun (WGS) entry which is preliminary data.</text>
</comment>
<keyword evidence="7" id="KW-1133">Transmembrane helix</keyword>
<keyword evidence="9 10" id="KW-0472">Membrane</keyword>
<accession>A0AAD9T3G0</accession>
<gene>
    <name evidence="12" type="ORF">QTJ16_001778</name>
</gene>
<proteinExistence type="inferred from homology"/>